<proteinExistence type="predicted"/>
<feature type="signal peptide" evidence="2">
    <location>
        <begin position="1"/>
        <end position="37"/>
    </location>
</feature>
<dbReference type="NCBIfam" id="NF041109">
    <property type="entry name" value="VF_TspB_C_term"/>
    <property type="match status" value="1"/>
</dbReference>
<dbReference type="EMBL" id="APMQ01000006">
    <property type="protein sequence ID" value="ENZ77661.1"/>
    <property type="molecule type" value="Genomic_DNA"/>
</dbReference>
<reference evidence="3 4" key="1">
    <citation type="journal article" date="2013" name="Genome Announc.">
        <title>Draft Genome Sequence for Ralstonia sp. Strain OR214, a Bacterium with Potential for Bioremediation.</title>
        <authorList>
            <person name="Utturkar S.M."/>
            <person name="Bollmann A."/>
            <person name="Brzoska R.M."/>
            <person name="Klingeman D.M."/>
            <person name="Epstein S.E."/>
            <person name="Palumbo A.V."/>
            <person name="Brown S.D."/>
        </authorList>
    </citation>
    <scope>NUCLEOTIDE SEQUENCE [LARGE SCALE GENOMIC DNA]</scope>
    <source>
        <strain evidence="3 4">OR214</strain>
    </source>
</reference>
<organism evidence="3 4">
    <name type="scientific">Ralstonia pickettii OR214</name>
    <dbReference type="NCBI Taxonomy" id="1264675"/>
    <lineage>
        <taxon>Bacteria</taxon>
        <taxon>Pseudomonadati</taxon>
        <taxon>Pseudomonadota</taxon>
        <taxon>Betaproteobacteria</taxon>
        <taxon>Burkholderiales</taxon>
        <taxon>Burkholderiaceae</taxon>
        <taxon>Ralstonia</taxon>
    </lineage>
</organism>
<feature type="region of interest" description="Disordered" evidence="1">
    <location>
        <begin position="282"/>
        <end position="320"/>
    </location>
</feature>
<accession>R0CLW5</accession>
<evidence type="ECO:0000313" key="4">
    <source>
        <dbReference type="Proteomes" id="UP000013280"/>
    </source>
</evidence>
<feature type="compositionally biased region" description="Low complexity" evidence="1">
    <location>
        <begin position="291"/>
        <end position="300"/>
    </location>
</feature>
<keyword evidence="2" id="KW-0732">Signal</keyword>
<feature type="chain" id="PRO_5004347598" evidence="2">
    <location>
        <begin position="38"/>
        <end position="477"/>
    </location>
</feature>
<sequence precursor="true">MSWSFFSHPARIWTRGLRVRALLVVALACGLSTVSEATVVDPSSSGWSDFSGRGPNCSSYTCTAQQACMNQLTDGDVASGKSLSSIGLGDSGTAAMCYFTINGNVVPGTWIGRNGPYVPPPSCPAAGASAPGGNTANGTSPTQTILNPQVCVGGCTYNYSSYWTGATPGQTGGYPAQYTGLSSTGSACSGTGTPSAAQPSPTDPPKQCGAKQYSGTVNGANVCIDYPIQTTGGQTSTTTTDAPASSPAASNSSTSNSSTTCDGTTCTTTTVVVGGGGGVGGGGSGSGGAASGVAASPCSSTQVSTGAAVPGGPGTCTTTTQQPQQQYCQQNPSADQCKQDSASGGADCSAPPTCSGDAISCAILSQQWNTRCDLQKSVDPSIQLGQQIQAGNDPMAGKLPTPGGADQVDMSSKFANVDDMGFVAQCLPDLNIPLALPGGATTLHISTSPLCDIGKLLGYLNMLSTLMLCVYMLKGSF</sequence>
<feature type="region of interest" description="Disordered" evidence="1">
    <location>
        <begin position="233"/>
        <end position="262"/>
    </location>
</feature>
<dbReference type="AlphaFoldDB" id="R0CLW5"/>
<comment type="caution">
    <text evidence="3">The sequence shown here is derived from an EMBL/GenBank/DDBJ whole genome shotgun (WGS) entry which is preliminary data.</text>
</comment>
<gene>
    <name evidence="3" type="ORF">OR214_02664</name>
</gene>
<dbReference type="Proteomes" id="UP000013280">
    <property type="component" value="Unassembled WGS sequence"/>
</dbReference>
<name>R0CLW5_RALPI</name>
<evidence type="ECO:0000256" key="2">
    <source>
        <dbReference type="SAM" id="SignalP"/>
    </source>
</evidence>
<protein>
    <submittedName>
        <fullName evidence="3">Uncharacterized protein</fullName>
    </submittedName>
</protein>
<feature type="region of interest" description="Disordered" evidence="1">
    <location>
        <begin position="189"/>
        <end position="211"/>
    </location>
</feature>
<evidence type="ECO:0000256" key="1">
    <source>
        <dbReference type="SAM" id="MobiDB-lite"/>
    </source>
</evidence>
<evidence type="ECO:0000313" key="3">
    <source>
        <dbReference type="EMBL" id="ENZ77661.1"/>
    </source>
</evidence>
<dbReference type="PATRIC" id="fig|1264675.3.peg.2594"/>